<evidence type="ECO:0000313" key="1">
    <source>
        <dbReference type="EMBL" id="QFJ54038.1"/>
    </source>
</evidence>
<accession>A0A5P6VNV6</accession>
<evidence type="ECO:0000313" key="2">
    <source>
        <dbReference type="Proteomes" id="UP000327030"/>
    </source>
</evidence>
<dbReference type="KEGG" id="pxv:FXF36_03710"/>
<dbReference type="AlphaFoldDB" id="A0A5P6VNV6"/>
<sequence>MTKIVPTSLDYYNKKVIQRIMDKYGLEEMEATREFLMSETHRMLEDEELAMWEFSERAIFDMWESEKITGDPRNSVYLRSE</sequence>
<proteinExistence type="predicted"/>
<reference evidence="2" key="1">
    <citation type="submission" date="2019-08" db="EMBL/GenBank/DDBJ databases">
        <title>Complete Genome Sequence of the Polysaccharide-Degrading Rumen Bacterium Pseudobutyrivibrio xylanivorans MA3014.</title>
        <authorList>
            <person name="Palevich N."/>
            <person name="Maclean P.H."/>
            <person name="Kelly W.J."/>
            <person name="Leahy S.C."/>
            <person name="Rakonjac J."/>
            <person name="Attwood G.T."/>
        </authorList>
    </citation>
    <scope>NUCLEOTIDE SEQUENCE [LARGE SCALE GENOMIC DNA]</scope>
    <source>
        <strain evidence="2">MA3014</strain>
    </source>
</reference>
<dbReference type="Proteomes" id="UP000327030">
    <property type="component" value="Chromosome 1"/>
</dbReference>
<name>A0A5P6VNV6_PSEXY</name>
<organism evidence="1 2">
    <name type="scientific">Pseudobutyrivibrio xylanivorans</name>
    <dbReference type="NCBI Taxonomy" id="185007"/>
    <lineage>
        <taxon>Bacteria</taxon>
        <taxon>Bacillati</taxon>
        <taxon>Bacillota</taxon>
        <taxon>Clostridia</taxon>
        <taxon>Lachnospirales</taxon>
        <taxon>Lachnospiraceae</taxon>
        <taxon>Pseudobutyrivibrio</taxon>
    </lineage>
</organism>
<dbReference type="EMBL" id="CP043028">
    <property type="protein sequence ID" value="QFJ54038.1"/>
    <property type="molecule type" value="Genomic_DNA"/>
</dbReference>
<dbReference type="RefSeq" id="WP_151622534.1">
    <property type="nucleotide sequence ID" value="NZ_CP043028.1"/>
</dbReference>
<protein>
    <submittedName>
        <fullName evidence="1">Uncharacterized protein</fullName>
    </submittedName>
</protein>
<gene>
    <name evidence="1" type="ORF">FXF36_03710</name>
</gene>
<dbReference type="OrthoDB" id="3233498at2"/>